<dbReference type="Proteomes" id="UP000199250">
    <property type="component" value="Unassembled WGS sequence"/>
</dbReference>
<feature type="coiled-coil region" evidence="1">
    <location>
        <begin position="62"/>
        <end position="96"/>
    </location>
</feature>
<sequence length="97" mass="10693">MMRRFAAAFFLSLLPTLAPAADVLSPDQLLEHIRSERAAEVGTMAEREKAFLAKHSEPASLLAAARTELNAQKAEAERLKAEFDRQAAQLAEQEKNS</sequence>
<dbReference type="AlphaFoldDB" id="A0A1H6UUY8"/>
<accession>A0A1H6UUY8</accession>
<evidence type="ECO:0000256" key="2">
    <source>
        <dbReference type="SAM" id="SignalP"/>
    </source>
</evidence>
<keyword evidence="1" id="KW-0175">Coiled coil</keyword>
<gene>
    <name evidence="3" type="ORF">SAMN04244572_02262</name>
</gene>
<evidence type="ECO:0000256" key="1">
    <source>
        <dbReference type="SAM" id="Coils"/>
    </source>
</evidence>
<name>A0A1H6UUY8_9GAMM</name>
<protein>
    <submittedName>
        <fullName evidence="3">Biopolymer transport protein ExbB</fullName>
    </submittedName>
</protein>
<feature type="signal peptide" evidence="2">
    <location>
        <begin position="1"/>
        <end position="20"/>
    </location>
</feature>
<proteinExistence type="predicted"/>
<keyword evidence="2" id="KW-0732">Signal</keyword>
<evidence type="ECO:0000313" key="3">
    <source>
        <dbReference type="EMBL" id="SEI96243.1"/>
    </source>
</evidence>
<feature type="chain" id="PRO_5011513782" evidence="2">
    <location>
        <begin position="21"/>
        <end position="97"/>
    </location>
</feature>
<dbReference type="EMBL" id="FNYQ01000034">
    <property type="protein sequence ID" value="SEI96243.1"/>
    <property type="molecule type" value="Genomic_DNA"/>
</dbReference>
<evidence type="ECO:0000313" key="4">
    <source>
        <dbReference type="Proteomes" id="UP000199250"/>
    </source>
</evidence>
<reference evidence="3 4" key="1">
    <citation type="submission" date="2016-10" db="EMBL/GenBank/DDBJ databases">
        <authorList>
            <person name="de Groot N.N."/>
        </authorList>
    </citation>
    <scope>NUCLEOTIDE SEQUENCE [LARGE SCALE GENOMIC DNA]</scope>
    <source>
        <strain evidence="3 4">DSM 373</strain>
    </source>
</reference>
<organism evidence="3 4">
    <name type="scientific">Azotobacter beijerinckii</name>
    <dbReference type="NCBI Taxonomy" id="170623"/>
    <lineage>
        <taxon>Bacteria</taxon>
        <taxon>Pseudomonadati</taxon>
        <taxon>Pseudomonadota</taxon>
        <taxon>Gammaproteobacteria</taxon>
        <taxon>Pseudomonadales</taxon>
        <taxon>Pseudomonadaceae</taxon>
        <taxon>Azotobacter</taxon>
    </lineage>
</organism>